<comment type="similarity">
    <text evidence="2 9">Belongs to the anion exchanger (TC 2.A.31) family.</text>
</comment>
<feature type="transmembrane region" description="Helical" evidence="9">
    <location>
        <begin position="775"/>
        <end position="801"/>
    </location>
</feature>
<evidence type="ECO:0000256" key="2">
    <source>
        <dbReference type="ARBA" id="ARBA00010993"/>
    </source>
</evidence>
<keyword evidence="3 9" id="KW-0813">Transport</keyword>
<keyword evidence="7 9" id="KW-0406">Ion transport</keyword>
<name>A0A0B1SWF5_OESDE</name>
<dbReference type="Pfam" id="PF00955">
    <property type="entry name" value="HCO3_cotransp"/>
    <property type="match status" value="2"/>
</dbReference>
<dbReference type="GO" id="GO:0005452">
    <property type="term" value="F:solute:inorganic anion antiporter activity"/>
    <property type="evidence" value="ECO:0007669"/>
    <property type="project" value="InterPro"/>
</dbReference>
<dbReference type="SUPFAM" id="SSF55804">
    <property type="entry name" value="Phoshotransferase/anion transport protein"/>
    <property type="match status" value="1"/>
</dbReference>
<feature type="domain" description="Bicarbonate transporter-like transmembrane" evidence="11">
    <location>
        <begin position="974"/>
        <end position="1049"/>
    </location>
</feature>
<evidence type="ECO:0000313" key="13">
    <source>
        <dbReference type="EMBL" id="KHJ88221.1"/>
    </source>
</evidence>
<keyword evidence="6 9" id="KW-1133">Transmembrane helix</keyword>
<evidence type="ECO:0000256" key="5">
    <source>
        <dbReference type="ARBA" id="ARBA00022692"/>
    </source>
</evidence>
<evidence type="ECO:0000259" key="12">
    <source>
        <dbReference type="Pfam" id="PF07565"/>
    </source>
</evidence>
<evidence type="ECO:0000256" key="6">
    <source>
        <dbReference type="ARBA" id="ARBA00022989"/>
    </source>
</evidence>
<dbReference type="GO" id="GO:0008509">
    <property type="term" value="F:monoatomic anion transmembrane transporter activity"/>
    <property type="evidence" value="ECO:0007669"/>
    <property type="project" value="InterPro"/>
</dbReference>
<dbReference type="Gene3D" id="1.10.287.570">
    <property type="entry name" value="Helical hairpin bin"/>
    <property type="match status" value="1"/>
</dbReference>
<dbReference type="InterPro" id="IPR013769">
    <property type="entry name" value="Band3_cytoplasmic_dom"/>
</dbReference>
<keyword evidence="4" id="KW-1003">Cell membrane</keyword>
<dbReference type="PANTHER" id="PTHR11453">
    <property type="entry name" value="ANION EXCHANGE PROTEIN"/>
    <property type="match status" value="1"/>
</dbReference>
<feature type="domain" description="Band 3 cytoplasmic" evidence="12">
    <location>
        <begin position="16"/>
        <end position="229"/>
    </location>
</feature>
<feature type="transmembrane region" description="Helical" evidence="9">
    <location>
        <begin position="749"/>
        <end position="769"/>
    </location>
</feature>
<keyword evidence="5 9" id="KW-0812">Transmembrane</keyword>
<accession>A0A0B1SWF5</accession>
<dbReference type="Gene3D" id="3.40.930.10">
    <property type="entry name" value="Mannitol-specific EII, Chain A"/>
    <property type="match status" value="2"/>
</dbReference>
<dbReference type="Proteomes" id="UP000053660">
    <property type="component" value="Unassembled WGS sequence"/>
</dbReference>
<sequence length="1145" mass="128503">MLSLHIDGHIGKMGLHEALIDEFVKEGDVEEDMRDELREILMRKHVHQYEQAKKNGPNGDKSGFLSTVRSISDIGKSFSHGKNLSKLDKEQAPLGPQLELPKVESMPRDMSKDGSNADISKGNTHFMKKLPHGVEASNVLIGEVDFLQRHICAFIRLKTANLLGDLTEVPVPTRFIFLMLGPTGHAAQYREIGRAIATLMADEIFHDVAYKARNKEDLIDGVDEFLDQASNNLLHDFIMGAWLRYTVQVTVLPPGEWDPTIRIEPPNQIPSQEKRKQVGQELLLENVELSKGKTPGKDELEEEEGHGNDPALRRTGRLCGGLILDIKRKAPHYLSDFTDALNLQCLATTCFMYFALLAPIVTFGGLLEEATHQRMAAMENLFGGAICGVVYHLFSGQPLTIIGSTGPVLVFETIVYDFCLRLGIKYLSFRFWVHVWTGFIIFLMCITDASSLVSYITRFTEESFATLIAVIFIYEAIMKLWKIKNQLDVINYSREIVDGTCFCTAPVGKPLVSIEKAGELIKKSGLPIAHNETFIDYSAATLENCRMIGGTFGGTSCYALYDKILMSILLTIGTFCLAITFKKMRNSCYFPSRIRQLFSDFAVMISIAIMTSLDMVVGINTPKLNVPSSFRPTWDGRGWIVPPFDGNPFWTVPLAAIPALLACILIFMDQQITTVIVNRKENKLKKGCGYHLDLLVLAVLIWIVGFLGLPIYVAATVLSINHINSLKVESECKAPGEVAQFVGVREQRVTGIITFLMIGLSVLMTGILGRIPMPVLYGVFLYMGISALGGIQLFDRILLLLMPMKYQPDTIYIRHVPIKKIHLFTAFQVGCLAVLWTVKSIKSTSISFPIMLVVMVAVRKLMEKFFTKTDLKYLDDPMPDFHLRKKEDLKRRQSEGEPVDIELEENQATIHAVKTEAHLHIPMASGNVIKIPLAAIQEPSHSINMTKEVNSSGMWKHISSRDSRNSLNKEMPKNAYQPDTIYIRHVPIKKIHLFTAFQVGCLAVLWTVKSIKSTSISFPIMLVVMVAVRKLMEKFFTKTDLKYLDDPMPDFHLRKKEDLKRRQSEGEPVDIELEENQATIHAVKTEAHLHIPMASGNVIKIPLAAIQEPSHSINMTKEVNSSGMWKHISSRDSRNSLNKEMPKNA</sequence>
<evidence type="ECO:0000256" key="1">
    <source>
        <dbReference type="ARBA" id="ARBA00004651"/>
    </source>
</evidence>
<gene>
    <name evidence="13" type="ORF">OESDEN_11988</name>
</gene>
<protein>
    <recommendedName>
        <fullName evidence="9">Anion exchange protein</fullName>
    </recommendedName>
</protein>
<comment type="subcellular location">
    <subcellularLocation>
        <location evidence="1">Cell membrane</location>
        <topology evidence="1">Multi-pass membrane protein</topology>
    </subcellularLocation>
    <subcellularLocation>
        <location evidence="9">Membrane</location>
        <topology evidence="9">Multi-pass membrane protein</topology>
    </subcellularLocation>
</comment>
<feature type="transmembrane region" description="Helical" evidence="9">
    <location>
        <begin position="463"/>
        <end position="481"/>
    </location>
</feature>
<keyword evidence="14" id="KW-1185">Reference proteome</keyword>
<feature type="transmembrane region" description="Helical" evidence="9">
    <location>
        <begin position="601"/>
        <end position="621"/>
    </location>
</feature>
<evidence type="ECO:0000313" key="14">
    <source>
        <dbReference type="Proteomes" id="UP000053660"/>
    </source>
</evidence>
<feature type="region of interest" description="Disordered" evidence="10">
    <location>
        <begin position="292"/>
        <end position="312"/>
    </location>
</feature>
<dbReference type="Pfam" id="PF07565">
    <property type="entry name" value="Band_3_cyto"/>
    <property type="match status" value="1"/>
</dbReference>
<dbReference type="GO" id="GO:0008510">
    <property type="term" value="F:sodium:bicarbonate symporter activity"/>
    <property type="evidence" value="ECO:0007669"/>
    <property type="project" value="TreeGrafter"/>
</dbReference>
<feature type="transmembrane region" description="Helical" evidence="9">
    <location>
        <begin position="564"/>
        <end position="581"/>
    </location>
</feature>
<feature type="transmembrane region" description="Helical" evidence="9">
    <location>
        <begin position="375"/>
        <end position="394"/>
    </location>
</feature>
<evidence type="ECO:0000256" key="8">
    <source>
        <dbReference type="ARBA" id="ARBA00023136"/>
    </source>
</evidence>
<dbReference type="OrthoDB" id="1735926at2759"/>
<feature type="region of interest" description="Disordered" evidence="10">
    <location>
        <begin position="1124"/>
        <end position="1145"/>
    </location>
</feature>
<dbReference type="InterPro" id="IPR011531">
    <property type="entry name" value="HCO3_transpt-like_TM_dom"/>
</dbReference>
<dbReference type="InterPro" id="IPR016152">
    <property type="entry name" value="PTrfase/Anion_transptr"/>
</dbReference>
<feature type="transmembrane region" description="Helical" evidence="9">
    <location>
        <begin position="431"/>
        <end position="457"/>
    </location>
</feature>
<evidence type="ECO:0000256" key="4">
    <source>
        <dbReference type="ARBA" id="ARBA00022475"/>
    </source>
</evidence>
<dbReference type="AlphaFoldDB" id="A0A0B1SWF5"/>
<dbReference type="GO" id="GO:0051453">
    <property type="term" value="P:regulation of intracellular pH"/>
    <property type="evidence" value="ECO:0007669"/>
    <property type="project" value="TreeGrafter"/>
</dbReference>
<reference evidence="13 14" key="1">
    <citation type="submission" date="2014-03" db="EMBL/GenBank/DDBJ databases">
        <title>Draft genome of the hookworm Oesophagostomum dentatum.</title>
        <authorList>
            <person name="Mitreva M."/>
        </authorList>
    </citation>
    <scope>NUCLEOTIDE SEQUENCE [LARGE SCALE GENOMIC DNA]</scope>
    <source>
        <strain evidence="13 14">OD-Hann</strain>
    </source>
</reference>
<organism evidence="13 14">
    <name type="scientific">Oesophagostomum dentatum</name>
    <name type="common">Nodular worm</name>
    <dbReference type="NCBI Taxonomy" id="61180"/>
    <lineage>
        <taxon>Eukaryota</taxon>
        <taxon>Metazoa</taxon>
        <taxon>Ecdysozoa</taxon>
        <taxon>Nematoda</taxon>
        <taxon>Chromadorea</taxon>
        <taxon>Rhabditida</taxon>
        <taxon>Rhabditina</taxon>
        <taxon>Rhabditomorpha</taxon>
        <taxon>Strongyloidea</taxon>
        <taxon>Strongylidae</taxon>
        <taxon>Oesophagostomum</taxon>
    </lineage>
</organism>
<keyword evidence="8 9" id="KW-0472">Membrane</keyword>
<feature type="transmembrane region" description="Helical" evidence="9">
    <location>
        <begin position="649"/>
        <end position="668"/>
    </location>
</feature>
<dbReference type="NCBIfam" id="TIGR00834">
    <property type="entry name" value="ae"/>
    <property type="match status" value="1"/>
</dbReference>
<dbReference type="PANTHER" id="PTHR11453:SF36">
    <property type="entry name" value="ANION EXCHANGE PROTEIN"/>
    <property type="match status" value="1"/>
</dbReference>
<feature type="domain" description="Bicarbonate transporter-like transmembrane" evidence="11">
    <location>
        <begin position="317"/>
        <end position="879"/>
    </location>
</feature>
<dbReference type="PRINTS" id="PR01231">
    <property type="entry name" value="HCO3TRNSPORT"/>
</dbReference>
<dbReference type="FunFam" id="1.10.287.570:FF:000001">
    <property type="entry name" value="Anion exchange protein"/>
    <property type="match status" value="1"/>
</dbReference>
<feature type="transmembrane region" description="Helical" evidence="9">
    <location>
        <begin position="351"/>
        <end position="368"/>
    </location>
</feature>
<proteinExistence type="inferred from homology"/>
<dbReference type="GO" id="GO:0005886">
    <property type="term" value="C:plasma membrane"/>
    <property type="evidence" value="ECO:0007669"/>
    <property type="project" value="UniProtKB-SubCell"/>
</dbReference>
<evidence type="ECO:0000256" key="10">
    <source>
        <dbReference type="SAM" id="MobiDB-lite"/>
    </source>
</evidence>
<feature type="transmembrane region" description="Helical" evidence="9">
    <location>
        <begin position="694"/>
        <end position="718"/>
    </location>
</feature>
<evidence type="ECO:0000256" key="7">
    <source>
        <dbReference type="ARBA" id="ARBA00023065"/>
    </source>
</evidence>
<evidence type="ECO:0000259" key="11">
    <source>
        <dbReference type="Pfam" id="PF00955"/>
    </source>
</evidence>
<evidence type="ECO:0000256" key="3">
    <source>
        <dbReference type="ARBA" id="ARBA00022448"/>
    </source>
</evidence>
<evidence type="ECO:0000256" key="9">
    <source>
        <dbReference type="RuleBase" id="RU362035"/>
    </source>
</evidence>
<dbReference type="InterPro" id="IPR003020">
    <property type="entry name" value="HCO3_transpt_euk"/>
</dbReference>
<dbReference type="EMBL" id="KN556242">
    <property type="protein sequence ID" value="KHJ88221.1"/>
    <property type="molecule type" value="Genomic_DNA"/>
</dbReference>